<comment type="cofactor">
    <cofactor evidence="1 9">
        <name>a divalent metal cation</name>
        <dbReference type="ChEBI" id="CHEBI:60240"/>
    </cofactor>
</comment>
<evidence type="ECO:0000256" key="1">
    <source>
        <dbReference type="ARBA" id="ARBA00001968"/>
    </source>
</evidence>
<organism evidence="11 14">
    <name type="scientific">Methanococcus maripaludis</name>
    <name type="common">Methanococcus deltae</name>
    <dbReference type="NCBI Taxonomy" id="39152"/>
    <lineage>
        <taxon>Archaea</taxon>
        <taxon>Methanobacteriati</taxon>
        <taxon>Methanobacteriota</taxon>
        <taxon>Methanomada group</taxon>
        <taxon>Methanococci</taxon>
        <taxon>Methanococcales</taxon>
        <taxon>Methanococcaceae</taxon>
        <taxon>Methanococcus</taxon>
    </lineage>
</organism>
<dbReference type="InterPro" id="IPR005140">
    <property type="entry name" value="eRF1_Pelota-like_N"/>
</dbReference>
<dbReference type="GO" id="GO:0032790">
    <property type="term" value="P:ribosome disassembly"/>
    <property type="evidence" value="ECO:0007669"/>
    <property type="project" value="TreeGrafter"/>
</dbReference>
<dbReference type="SUPFAM" id="SSF159065">
    <property type="entry name" value="Dom34/Pelota N-terminal domain-like"/>
    <property type="match status" value="1"/>
</dbReference>
<evidence type="ECO:0000259" key="10">
    <source>
        <dbReference type="SMART" id="SM01194"/>
    </source>
</evidence>
<dbReference type="InterPro" id="IPR042226">
    <property type="entry name" value="eFR1_2_sf"/>
</dbReference>
<dbReference type="InterPro" id="IPR005141">
    <property type="entry name" value="eRF1_2"/>
</dbReference>
<evidence type="ECO:0000313" key="15">
    <source>
        <dbReference type="Proteomes" id="UP000567099"/>
    </source>
</evidence>
<dbReference type="InterPro" id="IPR004405">
    <property type="entry name" value="TF_pelota"/>
</dbReference>
<evidence type="ECO:0000256" key="2">
    <source>
        <dbReference type="ARBA" id="ARBA00004496"/>
    </source>
</evidence>
<dbReference type="AlphaFoldDB" id="A0A2L1CAQ5"/>
<keyword evidence="4 9" id="KW-0963">Cytoplasm</keyword>
<dbReference type="GO" id="GO:0005737">
    <property type="term" value="C:cytoplasm"/>
    <property type="evidence" value="ECO:0007669"/>
    <property type="project" value="UniProtKB-SubCell"/>
</dbReference>
<comment type="function">
    <text evidence="9">May function in recognizing stalled ribosomes, interact with stem-loop structures in stalled mRNA molecules, and effect endonucleolytic cleavage of the mRNA. May play a role in the release non-functional ribosomes and degradation of damaged mRNAs. Has endoribonuclease activity.</text>
</comment>
<evidence type="ECO:0000256" key="7">
    <source>
        <dbReference type="ARBA" id="ARBA00022759"/>
    </source>
</evidence>
<comment type="subunit">
    <text evidence="9">Monomer.</text>
</comment>
<dbReference type="EC" id="3.1.-.-" evidence="9"/>
<keyword evidence="7 9" id="KW-0255">Endonuclease</keyword>
<dbReference type="InterPro" id="IPR038069">
    <property type="entry name" value="Pelota/DOM34_N"/>
</dbReference>
<evidence type="ECO:0000256" key="9">
    <source>
        <dbReference type="HAMAP-Rule" id="MF_01853"/>
    </source>
</evidence>
<dbReference type="GO" id="GO:0070481">
    <property type="term" value="P:nuclear-transcribed mRNA catabolic process, non-stop decay"/>
    <property type="evidence" value="ECO:0007669"/>
    <property type="project" value="InterPro"/>
</dbReference>
<dbReference type="Gene3D" id="3.30.1330.30">
    <property type="match status" value="1"/>
</dbReference>
<evidence type="ECO:0000256" key="5">
    <source>
        <dbReference type="ARBA" id="ARBA00022722"/>
    </source>
</evidence>
<dbReference type="RefSeq" id="WP_104837938.1">
    <property type="nucleotide sequence ID" value="NZ_CP026606.1"/>
</dbReference>
<evidence type="ECO:0000256" key="8">
    <source>
        <dbReference type="ARBA" id="ARBA00022801"/>
    </source>
</evidence>
<dbReference type="HAMAP" id="MF_01853">
    <property type="entry name" value="PelO"/>
    <property type="match status" value="1"/>
</dbReference>
<evidence type="ECO:0000313" key="12">
    <source>
        <dbReference type="EMBL" id="MBA2864781.1"/>
    </source>
</evidence>
<dbReference type="EMBL" id="JACHED010000004">
    <property type="protein sequence ID" value="MBB6497680.1"/>
    <property type="molecule type" value="Genomic_DNA"/>
</dbReference>
<dbReference type="PANTHER" id="PTHR10853">
    <property type="entry name" value="PELOTA"/>
    <property type="match status" value="1"/>
</dbReference>
<dbReference type="InterPro" id="IPR058547">
    <property type="entry name" value="Pelota_N"/>
</dbReference>
<dbReference type="KEGG" id="mmad:MMJJ_10090"/>
<dbReference type="Proteomes" id="UP000590564">
    <property type="component" value="Unassembled WGS sequence"/>
</dbReference>
<reference evidence="11" key="2">
    <citation type="submission" date="2018-02" db="EMBL/GenBank/DDBJ databases">
        <title>Complete genome sequence of the Methanococcus maripaludis type strain JJ (DSM 2067), a model for selenoprotein synthesis in Archaea.</title>
        <authorList>
            <person name="Poehlein A."/>
            <person name="Heym D."/>
            <person name="Quitzke V."/>
            <person name="Fersch J."/>
            <person name="Daniel R."/>
            <person name="Rother M."/>
        </authorList>
    </citation>
    <scope>NUCLEOTIDE SEQUENCE [LARGE SCALE GENOMIC DNA]</scope>
    <source>
        <strain evidence="11">DSM 2067</strain>
    </source>
</reference>
<dbReference type="SMART" id="SM01194">
    <property type="entry name" value="eRF1_1"/>
    <property type="match status" value="1"/>
</dbReference>
<name>A0A2L1CAQ5_METMI</name>
<dbReference type="GO" id="GO:0004519">
    <property type="term" value="F:endonuclease activity"/>
    <property type="evidence" value="ECO:0007669"/>
    <property type="project" value="UniProtKB-UniRule"/>
</dbReference>
<dbReference type="GO" id="GO:0016787">
    <property type="term" value="F:hydrolase activity"/>
    <property type="evidence" value="ECO:0007669"/>
    <property type="project" value="UniProtKB-KW"/>
</dbReference>
<dbReference type="Gene3D" id="3.30.420.60">
    <property type="entry name" value="eRF1 domain 2"/>
    <property type="match status" value="1"/>
</dbReference>
<dbReference type="Pfam" id="PF26356">
    <property type="entry name" value="Pelota_N"/>
    <property type="match status" value="1"/>
</dbReference>
<protein>
    <recommendedName>
        <fullName evidence="9">Protein pelota homolog</fullName>
        <ecNumber evidence="9">3.1.-.-</ecNumber>
    </recommendedName>
</protein>
<dbReference type="Gene3D" id="2.30.30.870">
    <property type="entry name" value="Pelota, domain A"/>
    <property type="match status" value="1"/>
</dbReference>
<comment type="similarity">
    <text evidence="3 9">Belongs to the eukaryotic release factor 1 family. Pelota subfamily.</text>
</comment>
<dbReference type="GeneID" id="36102095"/>
<dbReference type="EMBL" id="CP026606">
    <property type="protein sequence ID" value="AVB76409.1"/>
    <property type="molecule type" value="Genomic_DNA"/>
</dbReference>
<dbReference type="Pfam" id="PF03465">
    <property type="entry name" value="eRF1_3"/>
    <property type="match status" value="1"/>
</dbReference>
<keyword evidence="8 9" id="KW-0378">Hydrolase</keyword>
<reference evidence="14" key="1">
    <citation type="journal article" date="2018" name="Genome Announc.">
        <title>Complete Genome Sequence of the Methanococcus maripaludis Type Strain JJ (DSM 2067), a Model for Selenoprotein Synthesis in Archaea.</title>
        <authorList>
            <person name="Poehlein A."/>
            <person name="Heym D."/>
            <person name="Quitzke V."/>
            <person name="Fersch J."/>
            <person name="Daniel R."/>
            <person name="Rother M."/>
        </authorList>
    </citation>
    <scope>NUCLEOTIDE SEQUENCE [LARGE SCALE GENOMIC DNA]</scope>
    <source>
        <strain evidence="14">DSM 2067</strain>
    </source>
</reference>
<evidence type="ECO:0000256" key="3">
    <source>
        <dbReference type="ARBA" id="ARBA00009504"/>
    </source>
</evidence>
<accession>A0A2L1CAQ5</accession>
<feature type="domain" description="eRF1/Pelota-like N-terminal" evidence="10">
    <location>
        <begin position="1"/>
        <end position="127"/>
    </location>
</feature>
<dbReference type="NCBIfam" id="TIGR00111">
    <property type="entry name" value="pelota"/>
    <property type="match status" value="1"/>
</dbReference>
<dbReference type="InterPro" id="IPR029064">
    <property type="entry name" value="Ribosomal_eL30-like_sf"/>
</dbReference>
<comment type="domain">
    <text evidence="9">The N-terminal domain has the RNA-binding Sm fold. It harbors the endoribonuclease activity.</text>
</comment>
<dbReference type="InterPro" id="IPR023521">
    <property type="entry name" value="Pelota_arc"/>
</dbReference>
<dbReference type="GO" id="GO:0070651">
    <property type="term" value="P:nonfunctional rRNA decay"/>
    <property type="evidence" value="ECO:0007669"/>
    <property type="project" value="TreeGrafter"/>
</dbReference>
<evidence type="ECO:0000256" key="6">
    <source>
        <dbReference type="ARBA" id="ARBA00022723"/>
    </source>
</evidence>
<evidence type="ECO:0000313" key="14">
    <source>
        <dbReference type="Proteomes" id="UP000239462"/>
    </source>
</evidence>
<dbReference type="EMBL" id="JACDUO010000003">
    <property type="protein sequence ID" value="MBA2864781.1"/>
    <property type="molecule type" value="Genomic_DNA"/>
</dbReference>
<dbReference type="Proteomes" id="UP000239462">
    <property type="component" value="Chromosome"/>
</dbReference>
<evidence type="ECO:0000313" key="13">
    <source>
        <dbReference type="EMBL" id="MBB6497680.1"/>
    </source>
</evidence>
<evidence type="ECO:0000256" key="4">
    <source>
        <dbReference type="ARBA" id="ARBA00022490"/>
    </source>
</evidence>
<dbReference type="PANTHER" id="PTHR10853:SF0">
    <property type="entry name" value="PROTEIN PELOTA HOMOLOG"/>
    <property type="match status" value="1"/>
</dbReference>
<gene>
    <name evidence="9" type="primary">pelA</name>
    <name evidence="12" type="ORF">HNP94_001809</name>
    <name evidence="13" type="ORF">HNP96_001728</name>
    <name evidence="11" type="ORF">MMJJ_10090</name>
</gene>
<evidence type="ECO:0000313" key="11">
    <source>
        <dbReference type="EMBL" id="AVB76409.1"/>
    </source>
</evidence>
<comment type="subcellular location">
    <subcellularLocation>
        <location evidence="2 9">Cytoplasm</location>
    </subcellularLocation>
</comment>
<reference evidence="12 15" key="3">
    <citation type="submission" date="2020-07" db="EMBL/GenBank/DDBJ databases">
        <title>Genomic Encyclopedia of Type Strains, Phase IV (KMG-V): Genome sequencing to study the core and pangenomes of soil and plant-associated prokaryotes.</title>
        <authorList>
            <person name="Whitman W."/>
        </authorList>
    </citation>
    <scope>NUCLEOTIDE SEQUENCE [LARGE SCALE GENOMIC DNA]</scope>
    <source>
        <strain evidence="12 15">C13</strain>
        <strain evidence="13 16">D1</strain>
    </source>
</reference>
<dbReference type="Proteomes" id="UP000567099">
    <property type="component" value="Unassembled WGS sequence"/>
</dbReference>
<keyword evidence="6 9" id="KW-0479">Metal-binding</keyword>
<dbReference type="SUPFAM" id="SSF53137">
    <property type="entry name" value="Translational machinery components"/>
    <property type="match status" value="1"/>
</dbReference>
<evidence type="ECO:0000313" key="16">
    <source>
        <dbReference type="Proteomes" id="UP000590564"/>
    </source>
</evidence>
<proteinExistence type="inferred from homology"/>
<dbReference type="Pfam" id="PF03464">
    <property type="entry name" value="eRF1_2"/>
    <property type="match status" value="1"/>
</dbReference>
<dbReference type="SUPFAM" id="SSF55315">
    <property type="entry name" value="L30e-like"/>
    <property type="match status" value="1"/>
</dbReference>
<dbReference type="GO" id="GO:0046872">
    <property type="term" value="F:metal ion binding"/>
    <property type="evidence" value="ECO:0007669"/>
    <property type="project" value="UniProtKB-UniRule"/>
</dbReference>
<dbReference type="InterPro" id="IPR005142">
    <property type="entry name" value="eRF1_3"/>
</dbReference>
<keyword evidence="5 9" id="KW-0540">Nuclease</keyword>
<dbReference type="GO" id="GO:0070966">
    <property type="term" value="P:nuclear-transcribed mRNA catabolic process, no-go decay"/>
    <property type="evidence" value="ECO:0007669"/>
    <property type="project" value="InterPro"/>
</dbReference>
<dbReference type="GO" id="GO:0071025">
    <property type="term" value="P:RNA surveillance"/>
    <property type="evidence" value="ECO:0007669"/>
    <property type="project" value="InterPro"/>
</dbReference>
<sequence>MKIIQEIPEKNIIKLIPENLDDLWHLSHIIQPYNAIYAVTERRTEDKGDKLRADRGTKRRVFLGIKAEKINFHEDFNRLRVSGKIIHAPDDIPIGSYHTIDIEPLLQVSVQKNWKKWDIERLKEAEDSSKKPKVVVVIMDDSEADIFLVREFGIKELASIKSGVSKKLDYKQNEQAKFSYYSDIINSISEFEGKILFAGPGFGKNNIQNYISEKYKSLAPNVVVESANHTGKSGLSEILKSGIIDKIYGEARISKETQVVEKLLEEISKKGLAAYGIESVNNAMNFSAIDTLLLTDEYLRRNRRSVENLMNSVENINGNIIIVSTEHDAGKQLKALGGISALLRFPIE</sequence>